<evidence type="ECO:0000259" key="7">
    <source>
        <dbReference type="PROSITE" id="PS50850"/>
    </source>
</evidence>
<feature type="transmembrane region" description="Helical" evidence="6">
    <location>
        <begin position="73"/>
        <end position="92"/>
    </location>
</feature>
<dbReference type="Pfam" id="PF07690">
    <property type="entry name" value="MFS_1"/>
    <property type="match status" value="1"/>
</dbReference>
<keyword evidence="3 6" id="KW-0812">Transmembrane</keyword>
<dbReference type="PROSITE" id="PS00216">
    <property type="entry name" value="SUGAR_TRANSPORT_1"/>
    <property type="match status" value="1"/>
</dbReference>
<dbReference type="PROSITE" id="PS50850">
    <property type="entry name" value="MFS"/>
    <property type="match status" value="1"/>
</dbReference>
<dbReference type="Gene3D" id="1.20.1250.20">
    <property type="entry name" value="MFS general substrate transporter like domains"/>
    <property type="match status" value="1"/>
</dbReference>
<evidence type="ECO:0000256" key="3">
    <source>
        <dbReference type="ARBA" id="ARBA00022692"/>
    </source>
</evidence>
<dbReference type="PRINTS" id="PR01035">
    <property type="entry name" value="TCRTETA"/>
</dbReference>
<feature type="transmembrane region" description="Helical" evidence="6">
    <location>
        <begin position="159"/>
        <end position="179"/>
    </location>
</feature>
<feature type="transmembrane region" description="Helical" evidence="6">
    <location>
        <begin position="131"/>
        <end position="153"/>
    </location>
</feature>
<dbReference type="PANTHER" id="PTHR23504:SF15">
    <property type="entry name" value="MAJOR FACILITATOR SUPERFAMILY (MFS) PROFILE DOMAIN-CONTAINING PROTEIN"/>
    <property type="match status" value="1"/>
</dbReference>
<feature type="transmembrane region" description="Helical" evidence="6">
    <location>
        <begin position="334"/>
        <end position="360"/>
    </location>
</feature>
<comment type="subcellular location">
    <subcellularLocation>
        <location evidence="1">Membrane</location>
        <topology evidence="1">Multi-pass membrane protein</topology>
    </subcellularLocation>
</comment>
<dbReference type="PANTHER" id="PTHR23504">
    <property type="entry name" value="MAJOR FACILITATOR SUPERFAMILY DOMAIN-CONTAINING PROTEIN 10"/>
    <property type="match status" value="1"/>
</dbReference>
<evidence type="ECO:0000256" key="6">
    <source>
        <dbReference type="SAM" id="Phobius"/>
    </source>
</evidence>
<sequence length="400" mass="43508">MNKALVVVLLSVTLDAIGIGLIFPILPSLLRELTDSVEISALYGAILAGYALMLFLFAPMLGMLSDRFGRRPILMIAMGGAAIDYLIMTFAPTVVILIVGRLIAGMTAASMAVATAYITDITEEKDRAKRFGYLGACFGVGFIIGPVLGGLLGEIWLRAPFLAAAIFNMINFAMAWFLLPESRPGKKSKFNFGEINPFSSLKWAISFINIRTLLIVYVGFSFVGSIYGTIWVLFTEDRYGWGAAMVGVSLALYGLFSVISQAALTGPITSWLGEKRAILFGLSFEMLALVLLAYFGQWWVLFALLPFFALGDVGGPALQSLLTSKISEDDQGKLQGVLMSLASIASIIGPLFFTQIYSLLRTDWPGGIWMIAVIIYVLMLPMILFGDKIRPGTFSMGNKK</sequence>
<dbReference type="InterPro" id="IPR011701">
    <property type="entry name" value="MFS"/>
</dbReference>
<dbReference type="EMBL" id="UOEQ01000520">
    <property type="protein sequence ID" value="VAW24274.1"/>
    <property type="molecule type" value="Genomic_DNA"/>
</dbReference>
<keyword evidence="2" id="KW-0813">Transport</keyword>
<dbReference type="AlphaFoldDB" id="A0A3B0UW53"/>
<name>A0A3B0UW53_9ZZZZ</name>
<feature type="transmembrane region" description="Helical" evidence="6">
    <location>
        <begin position="366"/>
        <end position="386"/>
    </location>
</feature>
<keyword evidence="5 6" id="KW-0472">Membrane</keyword>
<accession>A0A3B0UW53</accession>
<evidence type="ECO:0000256" key="1">
    <source>
        <dbReference type="ARBA" id="ARBA00004141"/>
    </source>
</evidence>
<dbReference type="SUPFAM" id="SSF103473">
    <property type="entry name" value="MFS general substrate transporter"/>
    <property type="match status" value="1"/>
</dbReference>
<gene>
    <name evidence="8" type="ORF">MNBD_ALPHA11-1936</name>
</gene>
<dbReference type="CDD" id="cd17388">
    <property type="entry name" value="MFS_TetA"/>
    <property type="match status" value="1"/>
</dbReference>
<dbReference type="GO" id="GO:0022857">
    <property type="term" value="F:transmembrane transporter activity"/>
    <property type="evidence" value="ECO:0007669"/>
    <property type="project" value="InterPro"/>
</dbReference>
<evidence type="ECO:0000313" key="8">
    <source>
        <dbReference type="EMBL" id="VAW24274.1"/>
    </source>
</evidence>
<feature type="transmembrane region" description="Helical" evidence="6">
    <location>
        <begin position="42"/>
        <end position="61"/>
    </location>
</feature>
<reference evidence="8" key="1">
    <citation type="submission" date="2018-06" db="EMBL/GenBank/DDBJ databases">
        <authorList>
            <person name="Zhirakovskaya E."/>
        </authorList>
    </citation>
    <scope>NUCLEOTIDE SEQUENCE</scope>
</reference>
<keyword evidence="4 6" id="KW-1133">Transmembrane helix</keyword>
<feature type="transmembrane region" description="Helical" evidence="6">
    <location>
        <begin position="277"/>
        <end position="295"/>
    </location>
</feature>
<feature type="transmembrane region" description="Helical" evidence="6">
    <location>
        <begin position="98"/>
        <end position="119"/>
    </location>
</feature>
<evidence type="ECO:0000256" key="4">
    <source>
        <dbReference type="ARBA" id="ARBA00022989"/>
    </source>
</evidence>
<feature type="domain" description="Major facilitator superfamily (MFS) profile" evidence="7">
    <location>
        <begin position="4"/>
        <end position="390"/>
    </location>
</feature>
<dbReference type="InterPro" id="IPR005829">
    <property type="entry name" value="Sugar_transporter_CS"/>
</dbReference>
<feature type="transmembrane region" description="Helical" evidence="6">
    <location>
        <begin position="240"/>
        <end position="265"/>
    </location>
</feature>
<evidence type="ECO:0000256" key="5">
    <source>
        <dbReference type="ARBA" id="ARBA00023136"/>
    </source>
</evidence>
<evidence type="ECO:0000256" key="2">
    <source>
        <dbReference type="ARBA" id="ARBA00022448"/>
    </source>
</evidence>
<protein>
    <submittedName>
        <fullName evidence="8">Tetracycline efflux protein TetA</fullName>
    </submittedName>
</protein>
<dbReference type="InterPro" id="IPR020846">
    <property type="entry name" value="MFS_dom"/>
</dbReference>
<dbReference type="GO" id="GO:0016020">
    <property type="term" value="C:membrane"/>
    <property type="evidence" value="ECO:0007669"/>
    <property type="project" value="UniProtKB-SubCell"/>
</dbReference>
<organism evidence="8">
    <name type="scientific">hydrothermal vent metagenome</name>
    <dbReference type="NCBI Taxonomy" id="652676"/>
    <lineage>
        <taxon>unclassified sequences</taxon>
        <taxon>metagenomes</taxon>
        <taxon>ecological metagenomes</taxon>
    </lineage>
</organism>
<feature type="transmembrane region" description="Helical" evidence="6">
    <location>
        <begin position="212"/>
        <end position="234"/>
    </location>
</feature>
<dbReference type="InterPro" id="IPR036259">
    <property type="entry name" value="MFS_trans_sf"/>
</dbReference>
<proteinExistence type="predicted"/>
<dbReference type="InterPro" id="IPR001958">
    <property type="entry name" value="Tet-R_TetA/multi-R_MdtG-like"/>
</dbReference>